<dbReference type="Pfam" id="PF00037">
    <property type="entry name" value="Fer4"/>
    <property type="match status" value="1"/>
</dbReference>
<accession>A0A6C2UI06</accession>
<keyword evidence="4" id="KW-0949">S-adenosyl-L-methionine</keyword>
<keyword evidence="5" id="KW-0479">Metal-binding</keyword>
<comment type="similarity">
    <text evidence="2">Belongs to the organic radical-activating enzymes family.</text>
</comment>
<evidence type="ECO:0000256" key="2">
    <source>
        <dbReference type="ARBA" id="ARBA00009777"/>
    </source>
</evidence>
<dbReference type="Gene3D" id="3.20.20.70">
    <property type="entry name" value="Aldolase class I"/>
    <property type="match status" value="1"/>
</dbReference>
<evidence type="ECO:0000313" key="11">
    <source>
        <dbReference type="EMBL" id="VGO18964.1"/>
    </source>
</evidence>
<dbReference type="PROSITE" id="PS51379">
    <property type="entry name" value="4FE4S_FER_2"/>
    <property type="match status" value="2"/>
</dbReference>
<evidence type="ECO:0000256" key="8">
    <source>
        <dbReference type="ARBA" id="ARBA00023014"/>
    </source>
</evidence>
<reference evidence="11 12" key="1">
    <citation type="submission" date="2019-04" db="EMBL/GenBank/DDBJ databases">
        <authorList>
            <person name="Van Vliet M D."/>
        </authorList>
    </citation>
    <scope>NUCLEOTIDE SEQUENCE [LARGE SCALE GENOMIC DNA]</scope>
    <source>
        <strain evidence="11 12">F21</strain>
    </source>
</reference>
<evidence type="ECO:0000256" key="7">
    <source>
        <dbReference type="ARBA" id="ARBA00023004"/>
    </source>
</evidence>
<evidence type="ECO:0000256" key="1">
    <source>
        <dbReference type="ARBA" id="ARBA00001966"/>
    </source>
</evidence>
<dbReference type="Pfam" id="PF04055">
    <property type="entry name" value="Radical_SAM"/>
    <property type="match status" value="1"/>
</dbReference>
<dbReference type="InterPro" id="IPR007197">
    <property type="entry name" value="rSAM"/>
</dbReference>
<evidence type="ECO:0000256" key="5">
    <source>
        <dbReference type="ARBA" id="ARBA00022723"/>
    </source>
</evidence>
<dbReference type="PIRSF" id="PIRSF000371">
    <property type="entry name" value="PFL_act_enz"/>
    <property type="match status" value="1"/>
</dbReference>
<dbReference type="SFLD" id="SFLDS00029">
    <property type="entry name" value="Radical_SAM"/>
    <property type="match status" value="1"/>
</dbReference>
<comment type="cofactor">
    <cofactor evidence="1">
        <name>[4Fe-4S] cluster</name>
        <dbReference type="ChEBI" id="CHEBI:49883"/>
    </cofactor>
</comment>
<keyword evidence="8" id="KW-0411">Iron-sulfur</keyword>
<dbReference type="GO" id="GO:0051539">
    <property type="term" value="F:4 iron, 4 sulfur cluster binding"/>
    <property type="evidence" value="ECO:0007669"/>
    <property type="project" value="UniProtKB-KW"/>
</dbReference>
<keyword evidence="6" id="KW-0560">Oxidoreductase</keyword>
<dbReference type="InterPro" id="IPR017896">
    <property type="entry name" value="4Fe4S_Fe-S-bd"/>
</dbReference>
<evidence type="ECO:0000259" key="10">
    <source>
        <dbReference type="PROSITE" id="PS51918"/>
    </source>
</evidence>
<dbReference type="PROSITE" id="PS01087">
    <property type="entry name" value="RADICAL_ACTIVATING"/>
    <property type="match status" value="1"/>
</dbReference>
<sequence length="276" mass="31123">MVRGTIFDIKRFAVHDGPGIRTTVFLKGCPLACHWCHNPEGIEPGIQLWYHESRCIRCGQCVEVCQEKALRADPSGGSFIQINRERCALNSDCVSRCPTHALEWAGREVTVGEVMEEVEKDRLFYEMSGGGVTLSGGEPLQQASFCREILKACKDSGLSTAMETCLFAPRETVDTVIPLVDHFLVDLKLWDGQAHRQCTGEDNTIILENFRYLAERHSHVTVRIPLIKNFTDAPDNIEAIEQFVFSVKSDIPIEKLDYNPLTPSKYRRLGKEFQCS</sequence>
<dbReference type="InterPro" id="IPR012839">
    <property type="entry name" value="Organic_radical_activase"/>
</dbReference>
<dbReference type="InterPro" id="IPR013785">
    <property type="entry name" value="Aldolase_TIM"/>
</dbReference>
<name>A0A6C2UI06_9BACT</name>
<evidence type="ECO:0000313" key="12">
    <source>
        <dbReference type="Proteomes" id="UP000346198"/>
    </source>
</evidence>
<dbReference type="PANTHER" id="PTHR30352:SF4">
    <property type="entry name" value="PYRUVATE FORMATE-LYASE 2-ACTIVATING ENZYME"/>
    <property type="match status" value="1"/>
</dbReference>
<feature type="domain" description="4Fe-4S ferredoxin-type" evidence="9">
    <location>
        <begin position="46"/>
        <end position="75"/>
    </location>
</feature>
<dbReference type="InterPro" id="IPR001989">
    <property type="entry name" value="Radical_activat_CS"/>
</dbReference>
<keyword evidence="3" id="KW-0004">4Fe-4S</keyword>
<dbReference type="NCBIfam" id="TIGR02494">
    <property type="entry name" value="PFLE_PFLC"/>
    <property type="match status" value="1"/>
</dbReference>
<protein>
    <submittedName>
        <fullName evidence="11">Benzylsuccinate synthase activating enzyme</fullName>
    </submittedName>
</protein>
<feature type="domain" description="Radical SAM core" evidence="10">
    <location>
        <begin position="72"/>
        <end position="276"/>
    </location>
</feature>
<dbReference type="GO" id="GO:0046872">
    <property type="term" value="F:metal ion binding"/>
    <property type="evidence" value="ECO:0007669"/>
    <property type="project" value="UniProtKB-KW"/>
</dbReference>
<dbReference type="Gene3D" id="3.30.70.20">
    <property type="match status" value="1"/>
</dbReference>
<dbReference type="PANTHER" id="PTHR30352">
    <property type="entry name" value="PYRUVATE FORMATE-LYASE-ACTIVATING ENZYME"/>
    <property type="match status" value="1"/>
</dbReference>
<organism evidence="11 12">
    <name type="scientific">Pontiella sulfatireligans</name>
    <dbReference type="NCBI Taxonomy" id="2750658"/>
    <lineage>
        <taxon>Bacteria</taxon>
        <taxon>Pseudomonadati</taxon>
        <taxon>Kiritimatiellota</taxon>
        <taxon>Kiritimatiellia</taxon>
        <taxon>Kiritimatiellales</taxon>
        <taxon>Pontiellaceae</taxon>
        <taxon>Pontiella</taxon>
    </lineage>
</organism>
<dbReference type="InterPro" id="IPR058240">
    <property type="entry name" value="rSAM_sf"/>
</dbReference>
<dbReference type="SUPFAM" id="SSF54862">
    <property type="entry name" value="4Fe-4S ferredoxins"/>
    <property type="match status" value="1"/>
</dbReference>
<proteinExistence type="inferred from homology"/>
<dbReference type="Proteomes" id="UP000346198">
    <property type="component" value="Unassembled WGS sequence"/>
</dbReference>
<feature type="domain" description="4Fe-4S ferredoxin-type" evidence="9">
    <location>
        <begin position="78"/>
        <end position="107"/>
    </location>
</feature>
<evidence type="ECO:0000256" key="3">
    <source>
        <dbReference type="ARBA" id="ARBA00022485"/>
    </source>
</evidence>
<keyword evidence="7" id="KW-0408">Iron</keyword>
<dbReference type="AlphaFoldDB" id="A0A6C2UI06"/>
<dbReference type="PROSITE" id="PS51918">
    <property type="entry name" value="RADICAL_SAM"/>
    <property type="match status" value="1"/>
</dbReference>
<dbReference type="SFLD" id="SFLDG01066">
    <property type="entry name" value="organic_radical-activating_enz"/>
    <property type="match status" value="1"/>
</dbReference>
<dbReference type="GO" id="GO:0016491">
    <property type="term" value="F:oxidoreductase activity"/>
    <property type="evidence" value="ECO:0007669"/>
    <property type="project" value="UniProtKB-KW"/>
</dbReference>
<dbReference type="InterPro" id="IPR034457">
    <property type="entry name" value="Organic_radical-activating"/>
</dbReference>
<evidence type="ECO:0000256" key="4">
    <source>
        <dbReference type="ARBA" id="ARBA00022691"/>
    </source>
</evidence>
<evidence type="ECO:0000259" key="9">
    <source>
        <dbReference type="PROSITE" id="PS51379"/>
    </source>
</evidence>
<dbReference type="EMBL" id="CAAHFH010000001">
    <property type="protein sequence ID" value="VGO18964.1"/>
    <property type="molecule type" value="Genomic_DNA"/>
</dbReference>
<evidence type="ECO:0000256" key="6">
    <source>
        <dbReference type="ARBA" id="ARBA00023002"/>
    </source>
</evidence>
<dbReference type="RefSeq" id="WP_168433005.1">
    <property type="nucleotide sequence ID" value="NZ_CAAHFH010000001.1"/>
</dbReference>
<keyword evidence="12" id="KW-1185">Reference proteome</keyword>
<dbReference type="InterPro" id="IPR040074">
    <property type="entry name" value="BssD/PflA/YjjW"/>
</dbReference>
<dbReference type="SFLD" id="SFLDG01118">
    <property type="entry name" value="activating_enzymes__group_2"/>
    <property type="match status" value="1"/>
</dbReference>
<gene>
    <name evidence="11" type="primary">bssD_1</name>
    <name evidence="11" type="ORF">SCARR_01018</name>
</gene>
<dbReference type="SUPFAM" id="SSF102114">
    <property type="entry name" value="Radical SAM enzymes"/>
    <property type="match status" value="1"/>
</dbReference>